<feature type="compositionally biased region" description="Polar residues" evidence="1">
    <location>
        <begin position="136"/>
        <end position="149"/>
    </location>
</feature>
<organism evidence="2 3">
    <name type="scientific">Eumeta variegata</name>
    <name type="common">Bagworm moth</name>
    <name type="synonym">Eumeta japonica</name>
    <dbReference type="NCBI Taxonomy" id="151549"/>
    <lineage>
        <taxon>Eukaryota</taxon>
        <taxon>Metazoa</taxon>
        <taxon>Ecdysozoa</taxon>
        <taxon>Arthropoda</taxon>
        <taxon>Hexapoda</taxon>
        <taxon>Insecta</taxon>
        <taxon>Pterygota</taxon>
        <taxon>Neoptera</taxon>
        <taxon>Endopterygota</taxon>
        <taxon>Lepidoptera</taxon>
        <taxon>Glossata</taxon>
        <taxon>Ditrysia</taxon>
        <taxon>Tineoidea</taxon>
        <taxon>Psychidae</taxon>
        <taxon>Oiketicinae</taxon>
        <taxon>Eumeta</taxon>
    </lineage>
</organism>
<proteinExistence type="predicted"/>
<accession>A0A4C1SSQ4</accession>
<evidence type="ECO:0000256" key="1">
    <source>
        <dbReference type="SAM" id="MobiDB-lite"/>
    </source>
</evidence>
<feature type="region of interest" description="Disordered" evidence="1">
    <location>
        <begin position="101"/>
        <end position="158"/>
    </location>
</feature>
<reference evidence="2 3" key="1">
    <citation type="journal article" date="2019" name="Commun. Biol.">
        <title>The bagworm genome reveals a unique fibroin gene that provides high tensile strength.</title>
        <authorList>
            <person name="Kono N."/>
            <person name="Nakamura H."/>
            <person name="Ohtoshi R."/>
            <person name="Tomita M."/>
            <person name="Numata K."/>
            <person name="Arakawa K."/>
        </authorList>
    </citation>
    <scope>NUCLEOTIDE SEQUENCE [LARGE SCALE GENOMIC DNA]</scope>
</reference>
<feature type="compositionally biased region" description="Polar residues" evidence="1">
    <location>
        <begin position="101"/>
        <end position="110"/>
    </location>
</feature>
<feature type="compositionally biased region" description="Basic and acidic residues" evidence="1">
    <location>
        <begin position="112"/>
        <end position="129"/>
    </location>
</feature>
<dbReference type="AlphaFoldDB" id="A0A4C1SSQ4"/>
<keyword evidence="3" id="KW-1185">Reference proteome</keyword>
<evidence type="ECO:0000313" key="2">
    <source>
        <dbReference type="EMBL" id="GBP04357.1"/>
    </source>
</evidence>
<evidence type="ECO:0000313" key="3">
    <source>
        <dbReference type="Proteomes" id="UP000299102"/>
    </source>
</evidence>
<dbReference type="Proteomes" id="UP000299102">
    <property type="component" value="Unassembled WGS sequence"/>
</dbReference>
<gene>
    <name evidence="2" type="ORF">EVAR_68269_1</name>
</gene>
<dbReference type="EMBL" id="BGZK01003760">
    <property type="protein sequence ID" value="GBP04357.1"/>
    <property type="molecule type" value="Genomic_DNA"/>
</dbReference>
<sequence>MHISEKLAELPIILEWSYTPSLEARELLSVSAQTSSFNVSTKETIDIEVTVSKNNSLEHLCRNVVLTADVQVKRRWVPRGGDPTAALERTQNILTNFVHGTQCTSQSHPTHIQREETRREREPSGKTRGDLYLNRGVQSHGINPRSPENLSEESMGKD</sequence>
<comment type="caution">
    <text evidence="2">The sequence shown here is derived from an EMBL/GenBank/DDBJ whole genome shotgun (WGS) entry which is preliminary data.</text>
</comment>
<name>A0A4C1SSQ4_EUMVA</name>
<protein>
    <submittedName>
        <fullName evidence="2">Uncharacterized protein</fullName>
    </submittedName>
</protein>